<evidence type="ECO:0000256" key="5">
    <source>
        <dbReference type="RuleBase" id="RU363041"/>
    </source>
</evidence>
<evidence type="ECO:0000256" key="2">
    <source>
        <dbReference type="ARBA" id="ARBA00022692"/>
    </source>
</evidence>
<dbReference type="AlphaFoldDB" id="A0A6G5QF77"/>
<evidence type="ECO:0000256" key="3">
    <source>
        <dbReference type="ARBA" id="ARBA00022989"/>
    </source>
</evidence>
<dbReference type="EMBL" id="CP012542">
    <property type="protein sequence ID" value="QCD44156.1"/>
    <property type="molecule type" value="Genomic_DNA"/>
</dbReference>
<feature type="transmembrane region" description="Helical" evidence="5">
    <location>
        <begin position="131"/>
        <end position="162"/>
    </location>
</feature>
<evidence type="ECO:0000256" key="4">
    <source>
        <dbReference type="ARBA" id="ARBA00023136"/>
    </source>
</evidence>
<dbReference type="Pfam" id="PF01925">
    <property type="entry name" value="TauE"/>
    <property type="match status" value="1"/>
</dbReference>
<feature type="transmembrane region" description="Helical" evidence="5">
    <location>
        <begin position="224"/>
        <end position="245"/>
    </location>
</feature>
<dbReference type="PANTHER" id="PTHR43701">
    <property type="entry name" value="MEMBRANE TRANSPORTER PROTEIN MJ0441-RELATED"/>
    <property type="match status" value="1"/>
</dbReference>
<comment type="similarity">
    <text evidence="5">Belongs to the 4-toluene sulfonate uptake permease (TSUP) (TC 2.A.102) family.</text>
</comment>
<evidence type="ECO:0000313" key="6">
    <source>
        <dbReference type="EMBL" id="QCD44156.1"/>
    </source>
</evidence>
<gene>
    <name evidence="6" type="ORF">CMUC_0343</name>
</gene>
<keyword evidence="4 5" id="KW-0472">Membrane</keyword>
<reference evidence="6 7" key="1">
    <citation type="submission" date="2016-07" db="EMBL/GenBank/DDBJ databases">
        <title>Comparative genomics of the Campylobacter concisus group.</title>
        <authorList>
            <person name="Miller W.G."/>
            <person name="Yee E."/>
            <person name="Chapman M.H."/>
            <person name="Huynh S."/>
            <person name="Bono J.L."/>
            <person name="On S.L.W."/>
            <person name="StLeger J."/>
            <person name="Foster G."/>
            <person name="Parker C.T."/>
        </authorList>
    </citation>
    <scope>NUCLEOTIDE SEQUENCE [LARGE SCALE GENOMIC DNA]</scope>
    <source>
        <strain evidence="6 7">CCUG 21559</strain>
    </source>
</reference>
<protein>
    <recommendedName>
        <fullName evidence="5">Probable membrane transporter protein</fullName>
    </recommendedName>
</protein>
<dbReference type="GO" id="GO:0005886">
    <property type="term" value="C:plasma membrane"/>
    <property type="evidence" value="ECO:0007669"/>
    <property type="project" value="UniProtKB-SubCell"/>
</dbReference>
<keyword evidence="7" id="KW-1185">Reference proteome</keyword>
<feature type="transmembrane region" description="Helical" evidence="5">
    <location>
        <begin position="6"/>
        <end position="35"/>
    </location>
</feature>
<feature type="transmembrane region" description="Helical" evidence="5">
    <location>
        <begin position="73"/>
        <end position="91"/>
    </location>
</feature>
<comment type="subcellular location">
    <subcellularLocation>
        <location evidence="5">Cell membrane</location>
        <topology evidence="5">Multi-pass membrane protein</topology>
    </subcellularLocation>
    <subcellularLocation>
        <location evidence="1">Membrane</location>
        <topology evidence="1">Multi-pass membrane protein</topology>
    </subcellularLocation>
</comment>
<feature type="transmembrane region" description="Helical" evidence="5">
    <location>
        <begin position="196"/>
        <end position="212"/>
    </location>
</feature>
<dbReference type="InterPro" id="IPR051598">
    <property type="entry name" value="TSUP/Inactive_protease-like"/>
</dbReference>
<organism evidence="6 7">
    <name type="scientific">Campylobacter mucosalis CCUG 21559</name>
    <dbReference type="NCBI Taxonomy" id="1032067"/>
    <lineage>
        <taxon>Bacteria</taxon>
        <taxon>Pseudomonadati</taxon>
        <taxon>Campylobacterota</taxon>
        <taxon>Epsilonproteobacteria</taxon>
        <taxon>Campylobacterales</taxon>
        <taxon>Campylobacteraceae</taxon>
        <taxon>Campylobacter</taxon>
    </lineage>
</organism>
<dbReference type="Proteomes" id="UP000503264">
    <property type="component" value="Chromosome"/>
</dbReference>
<evidence type="ECO:0000313" key="7">
    <source>
        <dbReference type="Proteomes" id="UP000503264"/>
    </source>
</evidence>
<dbReference type="RefSeq" id="WP_171993396.1">
    <property type="nucleotide sequence ID" value="NZ_CP012542.1"/>
</dbReference>
<keyword evidence="3 5" id="KW-1133">Transmembrane helix</keyword>
<proteinExistence type="inferred from homology"/>
<feature type="transmembrane region" description="Helical" evidence="5">
    <location>
        <begin position="169"/>
        <end position="190"/>
    </location>
</feature>
<dbReference type="PANTHER" id="PTHR43701:SF2">
    <property type="entry name" value="MEMBRANE TRANSPORTER PROTEIN YJNA-RELATED"/>
    <property type="match status" value="1"/>
</dbReference>
<feature type="transmembrane region" description="Helical" evidence="5">
    <location>
        <begin position="42"/>
        <end position="61"/>
    </location>
</feature>
<name>A0A6G5QF77_9BACT</name>
<feature type="transmembrane region" description="Helical" evidence="5">
    <location>
        <begin position="98"/>
        <end position="116"/>
    </location>
</feature>
<keyword evidence="5" id="KW-1003">Cell membrane</keyword>
<accession>A0A6G5QF77</accession>
<sequence length="247" mass="26338">MDTLPLLGVFGVVAGFIAGFFGVGGGTVIVPLLLALGYDVKMAIGISIMQMLFSSAFGSYFNYKAGLLKVGNALFIGLGGLFGASFSGYIVKITPDIVLKSILLGIFVFSLLKLFFSPSEKDDKEKGTKALLFLIGTCVGMLAISVGVGGAVFITPILVGFLGYKLKNAVGIGLFFVIFSSLSGFISFAFNGQIDYFSGIAVGVSSILGVYYGTKTSHKTDKVLLRRCFLVFYLLMISIMIYKIFIN</sequence>
<evidence type="ECO:0000256" key="1">
    <source>
        <dbReference type="ARBA" id="ARBA00004141"/>
    </source>
</evidence>
<keyword evidence="2 5" id="KW-0812">Transmembrane</keyword>
<dbReference type="InterPro" id="IPR002781">
    <property type="entry name" value="TM_pro_TauE-like"/>
</dbReference>